<dbReference type="OrthoDB" id="4761539at2"/>
<dbReference type="RefSeq" id="WP_067996391.1">
    <property type="nucleotide sequence ID" value="NZ_CP015596.1"/>
</dbReference>
<dbReference type="STRING" id="1682113.A7U43_14455"/>
<keyword evidence="1" id="KW-0472">Membrane</keyword>
<gene>
    <name evidence="2" type="ORF">A7U43_14455</name>
</gene>
<sequence>MTRPTRPGVLRAVATAVIIVAAAVLWHRLPTPDDVYGPFDVRAGVGQAVSGRAITARVDGVRIAPRIRKDRETSPVLDAVGIWIVIDGEAMTTRTDQNLSSELIVGPNTYKFTGRLDFMPLAGSLTPGISVHSSWVFDVPADLVAAGAQTITLRLWVGDGRMDSRLVIDMPLDDPRVDRTDFVRLAPTVQVGT</sequence>
<keyword evidence="1" id="KW-0812">Transmembrane</keyword>
<evidence type="ECO:0000256" key="1">
    <source>
        <dbReference type="SAM" id="Phobius"/>
    </source>
</evidence>
<dbReference type="EMBL" id="CP015596">
    <property type="protein sequence ID" value="ANE80349.1"/>
    <property type="molecule type" value="Genomic_DNA"/>
</dbReference>
<dbReference type="Proteomes" id="UP000077143">
    <property type="component" value="Chromosome"/>
</dbReference>
<name>A0A172UM69_9MYCO</name>
<reference evidence="2 3" key="1">
    <citation type="submission" date="2016-05" db="EMBL/GenBank/DDBJ databases">
        <title>Complete genome sequence of a phthalic acid esters degrading Mycobacterium sp. YC-RL4.</title>
        <authorList>
            <person name="Ren L."/>
            <person name="Fan S."/>
            <person name="Ruth N."/>
            <person name="Jia Y."/>
            <person name="Wang J."/>
            <person name="Qiao C."/>
        </authorList>
    </citation>
    <scope>NUCLEOTIDE SEQUENCE [LARGE SCALE GENOMIC DNA]</scope>
    <source>
        <strain evidence="2 3">YC-RL4</strain>
    </source>
</reference>
<dbReference type="KEGG" id="madi:A7U43_14455"/>
<evidence type="ECO:0008006" key="4">
    <source>
        <dbReference type="Google" id="ProtNLM"/>
    </source>
</evidence>
<evidence type="ECO:0000313" key="3">
    <source>
        <dbReference type="Proteomes" id="UP000077143"/>
    </source>
</evidence>
<accession>A0A172UM69</accession>
<feature type="transmembrane region" description="Helical" evidence="1">
    <location>
        <begin position="12"/>
        <end position="29"/>
    </location>
</feature>
<keyword evidence="3" id="KW-1185">Reference proteome</keyword>
<evidence type="ECO:0000313" key="2">
    <source>
        <dbReference type="EMBL" id="ANE80349.1"/>
    </source>
</evidence>
<dbReference type="AlphaFoldDB" id="A0A172UM69"/>
<keyword evidence="1" id="KW-1133">Transmembrane helix</keyword>
<proteinExistence type="predicted"/>
<protein>
    <recommendedName>
        <fullName evidence="4">DUF4352 domain-containing protein</fullName>
    </recommendedName>
</protein>
<organism evidence="2 3">
    <name type="scientific">Mycobacterium adipatum</name>
    <dbReference type="NCBI Taxonomy" id="1682113"/>
    <lineage>
        <taxon>Bacteria</taxon>
        <taxon>Bacillati</taxon>
        <taxon>Actinomycetota</taxon>
        <taxon>Actinomycetes</taxon>
        <taxon>Mycobacteriales</taxon>
        <taxon>Mycobacteriaceae</taxon>
        <taxon>Mycobacterium</taxon>
    </lineage>
</organism>